<dbReference type="InterPro" id="IPR014721">
    <property type="entry name" value="Ribsml_uS5_D2-typ_fold_subgr"/>
</dbReference>
<dbReference type="InterPro" id="IPR000100">
    <property type="entry name" value="RNase_P"/>
</dbReference>
<evidence type="ECO:0000256" key="6">
    <source>
        <dbReference type="ARBA" id="ARBA00022884"/>
    </source>
</evidence>
<dbReference type="SUPFAM" id="SSF54211">
    <property type="entry name" value="Ribosomal protein S5 domain 2-like"/>
    <property type="match status" value="1"/>
</dbReference>
<dbReference type="NCBIfam" id="TIGR00188">
    <property type="entry name" value="rnpA"/>
    <property type="match status" value="1"/>
</dbReference>
<dbReference type="GO" id="GO:0042781">
    <property type="term" value="F:3'-tRNA processing endoribonuclease activity"/>
    <property type="evidence" value="ECO:0007669"/>
    <property type="project" value="TreeGrafter"/>
</dbReference>
<dbReference type="InterPro" id="IPR020568">
    <property type="entry name" value="Ribosomal_Su5_D2-typ_SF"/>
</dbReference>
<evidence type="ECO:0000256" key="5">
    <source>
        <dbReference type="ARBA" id="ARBA00022801"/>
    </source>
</evidence>
<dbReference type="Pfam" id="PF00825">
    <property type="entry name" value="Ribonuclease_P"/>
    <property type="match status" value="1"/>
</dbReference>
<keyword evidence="5 7" id="KW-0378">Hydrolase</keyword>
<evidence type="ECO:0000256" key="4">
    <source>
        <dbReference type="ARBA" id="ARBA00022759"/>
    </source>
</evidence>
<evidence type="ECO:0000256" key="7">
    <source>
        <dbReference type="HAMAP-Rule" id="MF_00227"/>
    </source>
</evidence>
<dbReference type="GO" id="GO:0004526">
    <property type="term" value="F:ribonuclease P activity"/>
    <property type="evidence" value="ECO:0007669"/>
    <property type="project" value="UniProtKB-UniRule"/>
</dbReference>
<sequence length="122" mass="14355">MNSLNSFGKEKHIKRERDFQRIFSEGKDLSNKFLVLKYFPNDLGWSRVGIVVSKKFGKAHVRNRFKRYVREVFRTQQIEEGIDILVMPKKDLKERFSSVTFDVFKGAFISLLDRIAGEAYES</sequence>
<keyword evidence="6 7" id="KW-0694">RNA-binding</keyword>
<dbReference type="HAMAP" id="MF_00227">
    <property type="entry name" value="RNase_P"/>
    <property type="match status" value="1"/>
</dbReference>
<evidence type="ECO:0000256" key="2">
    <source>
        <dbReference type="ARBA" id="ARBA00022694"/>
    </source>
</evidence>
<dbReference type="EC" id="3.1.26.5" evidence="7 8"/>
<dbReference type="PANTHER" id="PTHR33992:SF1">
    <property type="entry name" value="RIBONUCLEASE P PROTEIN COMPONENT"/>
    <property type="match status" value="1"/>
</dbReference>
<keyword evidence="2 7" id="KW-0819">tRNA processing</keyword>
<dbReference type="PROSITE" id="PS00648">
    <property type="entry name" value="RIBONUCLEASE_P"/>
    <property type="match status" value="1"/>
</dbReference>
<keyword evidence="4 7" id="KW-0255">Endonuclease</keyword>
<keyword evidence="3 7" id="KW-0540">Nuclease</keyword>
<evidence type="ECO:0000256" key="1">
    <source>
        <dbReference type="ARBA" id="ARBA00002663"/>
    </source>
</evidence>
<organism evidence="9">
    <name type="scientific">Mesoaciditoga lauensis</name>
    <dbReference type="NCBI Taxonomy" id="1495039"/>
    <lineage>
        <taxon>Bacteria</taxon>
        <taxon>Thermotogati</taxon>
        <taxon>Thermotogota</taxon>
        <taxon>Thermotogae</taxon>
        <taxon>Mesoaciditogales</taxon>
        <taxon>Mesoaciditogaceae</taxon>
        <taxon>Mesoaciditoga</taxon>
    </lineage>
</organism>
<comment type="function">
    <text evidence="1 7">RNaseP catalyzes the removal of the 5'-leader sequence from pre-tRNA to produce the mature 5'-terminus. It can also cleave other RNA substrates such as 4.5S RNA. The protein component plays an auxiliary but essential role in vivo by binding to the 5'-leader sequence and broadening the substrate specificity of the ribozyme.</text>
</comment>
<comment type="catalytic activity">
    <reaction evidence="7">
        <text>Endonucleolytic cleavage of RNA, removing 5'-extranucleotides from tRNA precursor.</text>
        <dbReference type="EC" id="3.1.26.5"/>
    </reaction>
</comment>
<comment type="similarity">
    <text evidence="7">Belongs to the RnpA family.</text>
</comment>
<comment type="subunit">
    <text evidence="7">Consists of a catalytic RNA component (M1 or rnpB) and a protein subunit.</text>
</comment>
<dbReference type="EMBL" id="DTPE01000013">
    <property type="protein sequence ID" value="HGE74563.1"/>
    <property type="molecule type" value="Genomic_DNA"/>
</dbReference>
<reference evidence="9" key="1">
    <citation type="journal article" date="2020" name="mSystems">
        <title>Genome- and Community-Level Interaction Insights into Carbon Utilization and Element Cycling Functions of Hydrothermarchaeota in Hydrothermal Sediment.</title>
        <authorList>
            <person name="Zhou Z."/>
            <person name="Liu Y."/>
            <person name="Xu W."/>
            <person name="Pan J."/>
            <person name="Luo Z.H."/>
            <person name="Li M."/>
        </authorList>
    </citation>
    <scope>NUCLEOTIDE SEQUENCE [LARGE SCALE GENOMIC DNA]</scope>
    <source>
        <strain evidence="9">SpSt-966</strain>
    </source>
</reference>
<gene>
    <name evidence="7 9" type="primary">rnpA</name>
    <name evidence="9" type="ORF">ENX73_00355</name>
</gene>
<evidence type="ECO:0000256" key="3">
    <source>
        <dbReference type="ARBA" id="ARBA00022722"/>
    </source>
</evidence>
<dbReference type="PANTHER" id="PTHR33992">
    <property type="entry name" value="RIBONUCLEASE P PROTEIN COMPONENT"/>
    <property type="match status" value="1"/>
</dbReference>
<evidence type="ECO:0000256" key="8">
    <source>
        <dbReference type="NCBIfam" id="TIGR00188"/>
    </source>
</evidence>
<dbReference type="GO" id="GO:0000049">
    <property type="term" value="F:tRNA binding"/>
    <property type="evidence" value="ECO:0007669"/>
    <property type="project" value="UniProtKB-UniRule"/>
</dbReference>
<protein>
    <recommendedName>
        <fullName evidence="7 8">Ribonuclease P protein component</fullName>
        <shortName evidence="7">RNase P protein</shortName>
        <shortName evidence="7">RNaseP protein</shortName>
        <ecNumber evidence="7 8">3.1.26.5</ecNumber>
    </recommendedName>
    <alternativeName>
        <fullName evidence="7">Protein C5</fullName>
    </alternativeName>
</protein>
<dbReference type="AlphaFoldDB" id="A0A7V3RD93"/>
<dbReference type="GO" id="GO:0001682">
    <property type="term" value="P:tRNA 5'-leader removal"/>
    <property type="evidence" value="ECO:0007669"/>
    <property type="project" value="UniProtKB-UniRule"/>
</dbReference>
<comment type="caution">
    <text evidence="9">The sequence shown here is derived from an EMBL/GenBank/DDBJ whole genome shotgun (WGS) entry which is preliminary data.</text>
</comment>
<dbReference type="GO" id="GO:0030677">
    <property type="term" value="C:ribonuclease P complex"/>
    <property type="evidence" value="ECO:0007669"/>
    <property type="project" value="TreeGrafter"/>
</dbReference>
<dbReference type="InterPro" id="IPR020539">
    <property type="entry name" value="RNase_P_CS"/>
</dbReference>
<proteinExistence type="inferred from homology"/>
<evidence type="ECO:0000313" key="9">
    <source>
        <dbReference type="EMBL" id="HGE74563.1"/>
    </source>
</evidence>
<dbReference type="Gene3D" id="3.30.230.10">
    <property type="match status" value="1"/>
</dbReference>
<accession>A0A7V3RD93</accession>
<name>A0A7V3RD93_9BACT</name>